<organism evidence="2">
    <name type="scientific">Aphanomyces astaci</name>
    <name type="common">Crayfish plague agent</name>
    <dbReference type="NCBI Taxonomy" id="112090"/>
    <lineage>
        <taxon>Eukaryota</taxon>
        <taxon>Sar</taxon>
        <taxon>Stramenopiles</taxon>
        <taxon>Oomycota</taxon>
        <taxon>Saprolegniomycetes</taxon>
        <taxon>Saprolegniales</taxon>
        <taxon>Verrucalvaceae</taxon>
        <taxon>Aphanomyces</taxon>
    </lineage>
</organism>
<feature type="compositionally biased region" description="Basic and acidic residues" evidence="1">
    <location>
        <begin position="56"/>
        <end position="67"/>
    </location>
</feature>
<name>W4H647_APHAT</name>
<dbReference type="EMBL" id="KI913116">
    <property type="protein sequence ID" value="ETV86759.1"/>
    <property type="molecule type" value="Genomic_DNA"/>
</dbReference>
<dbReference type="AlphaFoldDB" id="W4H647"/>
<dbReference type="RefSeq" id="XP_009823558.1">
    <property type="nucleotide sequence ID" value="XM_009825256.1"/>
</dbReference>
<protein>
    <submittedName>
        <fullName evidence="2">Uncharacterized protein</fullName>
    </submittedName>
</protein>
<sequence>MQPSPWHEKENEVLTESDNEAINDYKQQWEATPQALLLELAPSLRCSCTRQTNARGHADADDDDRGHGLSTEFDAQVPEESMDMWGPNHLFTFPAHGRCRTGAAAKGDDCTSY</sequence>
<gene>
    <name evidence="2" type="ORF">H257_01846</name>
</gene>
<evidence type="ECO:0000313" key="2">
    <source>
        <dbReference type="EMBL" id="ETV86759.1"/>
    </source>
</evidence>
<reference evidence="2" key="1">
    <citation type="submission" date="2013-12" db="EMBL/GenBank/DDBJ databases">
        <title>The Genome Sequence of Aphanomyces astaci APO3.</title>
        <authorList>
            <consortium name="The Broad Institute Genomics Platform"/>
            <person name="Russ C."/>
            <person name="Tyler B."/>
            <person name="van West P."/>
            <person name="Dieguez-Uribeondo J."/>
            <person name="Young S.K."/>
            <person name="Zeng Q."/>
            <person name="Gargeya S."/>
            <person name="Fitzgerald M."/>
            <person name="Abouelleil A."/>
            <person name="Alvarado L."/>
            <person name="Chapman S.B."/>
            <person name="Gainer-Dewar J."/>
            <person name="Goldberg J."/>
            <person name="Griggs A."/>
            <person name="Gujja S."/>
            <person name="Hansen M."/>
            <person name="Howarth C."/>
            <person name="Imamovic A."/>
            <person name="Ireland A."/>
            <person name="Larimer J."/>
            <person name="McCowan C."/>
            <person name="Murphy C."/>
            <person name="Pearson M."/>
            <person name="Poon T.W."/>
            <person name="Priest M."/>
            <person name="Roberts A."/>
            <person name="Saif S."/>
            <person name="Shea T."/>
            <person name="Sykes S."/>
            <person name="Wortman J."/>
            <person name="Nusbaum C."/>
            <person name="Birren B."/>
        </authorList>
    </citation>
    <scope>NUCLEOTIDE SEQUENCE [LARGE SCALE GENOMIC DNA]</scope>
    <source>
        <strain evidence="2">APO3</strain>
    </source>
</reference>
<dbReference type="VEuPathDB" id="FungiDB:H257_01846"/>
<evidence type="ECO:0000256" key="1">
    <source>
        <dbReference type="SAM" id="MobiDB-lite"/>
    </source>
</evidence>
<feature type="region of interest" description="Disordered" evidence="1">
    <location>
        <begin position="51"/>
        <end position="71"/>
    </location>
</feature>
<dbReference type="GeneID" id="20803842"/>
<proteinExistence type="predicted"/>
<accession>W4H647</accession>